<evidence type="ECO:0000313" key="2">
    <source>
        <dbReference type="Proteomes" id="UP000250235"/>
    </source>
</evidence>
<evidence type="ECO:0000313" key="1">
    <source>
        <dbReference type="EMBL" id="KZV22735.1"/>
    </source>
</evidence>
<sequence length="80" mass="9570">MELSLTKPEMEAVLQLMNLRTNSSDDFRVFWVDYLGENHEEETGFDEALPRRKTRFRSIADIYKRTRPLIENRAPKRARI</sequence>
<reference evidence="1 2" key="1">
    <citation type="journal article" date="2015" name="Proc. Natl. Acad. Sci. U.S.A.">
        <title>The resurrection genome of Boea hygrometrica: A blueprint for survival of dehydration.</title>
        <authorList>
            <person name="Xiao L."/>
            <person name="Yang G."/>
            <person name="Zhang L."/>
            <person name="Yang X."/>
            <person name="Zhao S."/>
            <person name="Ji Z."/>
            <person name="Zhou Q."/>
            <person name="Hu M."/>
            <person name="Wang Y."/>
            <person name="Chen M."/>
            <person name="Xu Y."/>
            <person name="Jin H."/>
            <person name="Xiao X."/>
            <person name="Hu G."/>
            <person name="Bao F."/>
            <person name="Hu Y."/>
            <person name="Wan P."/>
            <person name="Li L."/>
            <person name="Deng X."/>
            <person name="Kuang T."/>
            <person name="Xiang C."/>
            <person name="Zhu J.K."/>
            <person name="Oliver M.J."/>
            <person name="He Y."/>
        </authorList>
    </citation>
    <scope>NUCLEOTIDE SEQUENCE [LARGE SCALE GENOMIC DNA]</scope>
    <source>
        <strain evidence="2">cv. XS01</strain>
    </source>
</reference>
<name>A0A2Z7ALR3_9LAMI</name>
<dbReference type="AlphaFoldDB" id="A0A2Z7ALR3"/>
<gene>
    <name evidence="1" type="ORF">F511_05367</name>
</gene>
<accession>A0A2Z7ALR3</accession>
<organism evidence="1 2">
    <name type="scientific">Dorcoceras hygrometricum</name>
    <dbReference type="NCBI Taxonomy" id="472368"/>
    <lineage>
        <taxon>Eukaryota</taxon>
        <taxon>Viridiplantae</taxon>
        <taxon>Streptophyta</taxon>
        <taxon>Embryophyta</taxon>
        <taxon>Tracheophyta</taxon>
        <taxon>Spermatophyta</taxon>
        <taxon>Magnoliopsida</taxon>
        <taxon>eudicotyledons</taxon>
        <taxon>Gunneridae</taxon>
        <taxon>Pentapetalae</taxon>
        <taxon>asterids</taxon>
        <taxon>lamiids</taxon>
        <taxon>Lamiales</taxon>
        <taxon>Gesneriaceae</taxon>
        <taxon>Didymocarpoideae</taxon>
        <taxon>Trichosporeae</taxon>
        <taxon>Loxocarpinae</taxon>
        <taxon>Dorcoceras</taxon>
    </lineage>
</organism>
<keyword evidence="2" id="KW-1185">Reference proteome</keyword>
<dbReference type="Proteomes" id="UP000250235">
    <property type="component" value="Unassembled WGS sequence"/>
</dbReference>
<protein>
    <submittedName>
        <fullName evidence="1">Uncharacterized protein</fullName>
    </submittedName>
</protein>
<dbReference type="EMBL" id="KV014110">
    <property type="protein sequence ID" value="KZV22735.1"/>
    <property type="molecule type" value="Genomic_DNA"/>
</dbReference>
<proteinExistence type="predicted"/>
<dbReference type="OrthoDB" id="912531at2759"/>